<evidence type="ECO:0000313" key="2">
    <source>
        <dbReference type="Proteomes" id="UP000295070"/>
    </source>
</evidence>
<comment type="caution">
    <text evidence="1">The sequence shown here is derived from an EMBL/GenBank/DDBJ whole genome shotgun (WGS) entry which is preliminary data.</text>
</comment>
<dbReference type="AlphaFoldDB" id="A0A484BYQ2"/>
<gene>
    <name evidence="1" type="ORF">EPR50_G00239410</name>
</gene>
<keyword evidence="2" id="KW-1185">Reference proteome</keyword>
<name>A0A484BYQ2_PERFV</name>
<proteinExistence type="predicted"/>
<organism evidence="1 2">
    <name type="scientific">Perca flavescens</name>
    <name type="common">American yellow perch</name>
    <name type="synonym">Morone flavescens</name>
    <dbReference type="NCBI Taxonomy" id="8167"/>
    <lineage>
        <taxon>Eukaryota</taxon>
        <taxon>Metazoa</taxon>
        <taxon>Chordata</taxon>
        <taxon>Craniata</taxon>
        <taxon>Vertebrata</taxon>
        <taxon>Euteleostomi</taxon>
        <taxon>Actinopterygii</taxon>
        <taxon>Neopterygii</taxon>
        <taxon>Teleostei</taxon>
        <taxon>Neoteleostei</taxon>
        <taxon>Acanthomorphata</taxon>
        <taxon>Eupercaria</taxon>
        <taxon>Perciformes</taxon>
        <taxon>Percoidei</taxon>
        <taxon>Percidae</taxon>
        <taxon>Percinae</taxon>
        <taxon>Perca</taxon>
    </lineage>
</organism>
<protein>
    <submittedName>
        <fullName evidence="1">Uncharacterized protein</fullName>
    </submittedName>
</protein>
<dbReference type="EMBL" id="SCKG01000024">
    <property type="protein sequence ID" value="TDG96359.1"/>
    <property type="molecule type" value="Genomic_DNA"/>
</dbReference>
<sequence>MMRERPGLEDVAEEEDLFAAEGSTLERRGFQVPGEMEVERTVEVEGQLSVSQMEEEFAQLTFRKQVSYR</sequence>
<accession>A0A484BYQ2</accession>
<evidence type="ECO:0000313" key="1">
    <source>
        <dbReference type="EMBL" id="TDG96359.1"/>
    </source>
</evidence>
<reference evidence="1 2" key="1">
    <citation type="submission" date="2019-01" db="EMBL/GenBank/DDBJ databases">
        <title>A chromosome-scale genome assembly of the yellow perch, Perca flavescens.</title>
        <authorList>
            <person name="Feron R."/>
            <person name="Morvezen R."/>
            <person name="Bestin A."/>
            <person name="Haffray P."/>
            <person name="Klopp C."/>
            <person name="Zahm M."/>
            <person name="Cabau C."/>
            <person name="Roques C."/>
            <person name="Donnadieu C."/>
            <person name="Bouchez O."/>
            <person name="Christie M."/>
            <person name="Larson W."/>
            <person name="Guiguen Y."/>
        </authorList>
    </citation>
    <scope>NUCLEOTIDE SEQUENCE [LARGE SCALE GENOMIC DNA]</scope>
    <source>
        <strain evidence="1">YP-PL-M2</strain>
        <tissue evidence="1">Blood</tissue>
    </source>
</reference>
<dbReference type="Proteomes" id="UP000295070">
    <property type="component" value="Chromosome 24"/>
</dbReference>